<feature type="binding site" evidence="2">
    <location>
        <begin position="309"/>
        <end position="316"/>
    </location>
    <ligand>
        <name>ATP</name>
        <dbReference type="ChEBI" id="CHEBI:30616"/>
    </ligand>
</feature>
<dbReference type="EMBL" id="JAGPYM010000003">
    <property type="protein sequence ID" value="KAH6897374.1"/>
    <property type="molecule type" value="Genomic_DNA"/>
</dbReference>
<reference evidence="4 5" key="1">
    <citation type="journal article" date="2021" name="Nat. Commun.">
        <title>Genetic determinants of endophytism in the Arabidopsis root mycobiome.</title>
        <authorList>
            <person name="Mesny F."/>
            <person name="Miyauchi S."/>
            <person name="Thiergart T."/>
            <person name="Pickel B."/>
            <person name="Atanasova L."/>
            <person name="Karlsson M."/>
            <person name="Huettel B."/>
            <person name="Barry K.W."/>
            <person name="Haridas S."/>
            <person name="Chen C."/>
            <person name="Bauer D."/>
            <person name="Andreopoulos W."/>
            <person name="Pangilinan J."/>
            <person name="LaButti K."/>
            <person name="Riley R."/>
            <person name="Lipzen A."/>
            <person name="Clum A."/>
            <person name="Drula E."/>
            <person name="Henrissat B."/>
            <person name="Kohler A."/>
            <person name="Grigoriev I.V."/>
            <person name="Martin F.M."/>
            <person name="Hacquard S."/>
        </authorList>
    </citation>
    <scope>NUCLEOTIDE SEQUENCE [LARGE SCALE GENOMIC DNA]</scope>
    <source>
        <strain evidence="4 5">MPI-CAGE-CH-0241</strain>
    </source>
</reference>
<dbReference type="InterPro" id="IPR040198">
    <property type="entry name" value="Fido_containing"/>
</dbReference>
<dbReference type="SUPFAM" id="SSF140931">
    <property type="entry name" value="Fic-like"/>
    <property type="match status" value="1"/>
</dbReference>
<accession>A0A9P8WE73</accession>
<evidence type="ECO:0000313" key="4">
    <source>
        <dbReference type="EMBL" id="KAH6897374.1"/>
    </source>
</evidence>
<sequence>MQPPTMPLLSQGARIAQLGRAWSASSASQRRLVHSPISQNLARRALLQKVYAPFQKLVEDSPELTALAHSGRVWEDYFQPGDSVGKGYTKLQEIMAPSLLEIDKLKDCMKVPANIIAKKLVAAYAHQSVQIEDNHLSQGDSMKVDDFLQANFFDRINIGTLSAQQLVDYPLPDVSEVVPQGDVNQLIELRNHLVASHWIATAALRKQGTMGLDEDDVRYLSALTMKDLGPAGYYPGNFGPKVRLGQYRQIPLGVRSNPLCIFPYPLEVPACMERFFQWRKMVHDEKKLHPLLIACQTVVYFVHIHPFIDGNGRVSRMIMHDYLLRHGYCPIVLQPFERREYLKMMSDAQGGNPEDFVARVVTTQLEMMYTLKMAEGTGHWD</sequence>
<dbReference type="Proteomes" id="UP000777438">
    <property type="component" value="Unassembled WGS sequence"/>
</dbReference>
<evidence type="ECO:0000256" key="1">
    <source>
        <dbReference type="PIRSR" id="PIRSR640198-1"/>
    </source>
</evidence>
<dbReference type="PROSITE" id="PS51459">
    <property type="entry name" value="FIDO"/>
    <property type="match status" value="1"/>
</dbReference>
<dbReference type="OrthoDB" id="439046at2759"/>
<organism evidence="4 5">
    <name type="scientific">Thelonectria olida</name>
    <dbReference type="NCBI Taxonomy" id="1576542"/>
    <lineage>
        <taxon>Eukaryota</taxon>
        <taxon>Fungi</taxon>
        <taxon>Dikarya</taxon>
        <taxon>Ascomycota</taxon>
        <taxon>Pezizomycotina</taxon>
        <taxon>Sordariomycetes</taxon>
        <taxon>Hypocreomycetidae</taxon>
        <taxon>Hypocreales</taxon>
        <taxon>Nectriaceae</taxon>
        <taxon>Thelonectria</taxon>
    </lineage>
</organism>
<dbReference type="AlphaFoldDB" id="A0A9P8WE73"/>
<keyword evidence="2" id="KW-0547">Nucleotide-binding</keyword>
<gene>
    <name evidence="4" type="ORF">B0T10DRAFT_476692</name>
</gene>
<protein>
    <submittedName>
        <fullName evidence="4">Fic/DOC family protein</fullName>
    </submittedName>
</protein>
<feature type="domain" description="Fido" evidence="3">
    <location>
        <begin position="212"/>
        <end position="362"/>
    </location>
</feature>
<evidence type="ECO:0000259" key="3">
    <source>
        <dbReference type="PROSITE" id="PS51459"/>
    </source>
</evidence>
<feature type="active site" evidence="1">
    <location>
        <position position="305"/>
    </location>
</feature>
<comment type="caution">
    <text evidence="4">The sequence shown here is derived from an EMBL/GenBank/DDBJ whole genome shotgun (WGS) entry which is preliminary data.</text>
</comment>
<dbReference type="Pfam" id="PF02661">
    <property type="entry name" value="Fic"/>
    <property type="match status" value="1"/>
</dbReference>
<evidence type="ECO:0000256" key="2">
    <source>
        <dbReference type="PIRSR" id="PIRSR640198-2"/>
    </source>
</evidence>
<evidence type="ECO:0000313" key="5">
    <source>
        <dbReference type="Proteomes" id="UP000777438"/>
    </source>
</evidence>
<proteinExistence type="predicted"/>
<dbReference type="InterPro" id="IPR003812">
    <property type="entry name" value="Fido"/>
</dbReference>
<dbReference type="Gene3D" id="1.10.3290.10">
    <property type="entry name" value="Fido-like domain"/>
    <property type="match status" value="1"/>
</dbReference>
<dbReference type="PANTHER" id="PTHR13504:SF38">
    <property type="entry name" value="FIDO DOMAIN-CONTAINING PROTEIN"/>
    <property type="match status" value="1"/>
</dbReference>
<name>A0A9P8WE73_9HYPO</name>
<dbReference type="GO" id="GO:0005524">
    <property type="term" value="F:ATP binding"/>
    <property type="evidence" value="ECO:0007669"/>
    <property type="project" value="UniProtKB-KW"/>
</dbReference>
<keyword evidence="2" id="KW-0067">ATP-binding</keyword>
<dbReference type="PANTHER" id="PTHR13504">
    <property type="entry name" value="FIDO DOMAIN-CONTAINING PROTEIN DDB_G0283145"/>
    <property type="match status" value="1"/>
</dbReference>
<keyword evidence="5" id="KW-1185">Reference proteome</keyword>
<dbReference type="InterPro" id="IPR036597">
    <property type="entry name" value="Fido-like_dom_sf"/>
</dbReference>